<keyword evidence="4" id="KW-1185">Reference proteome</keyword>
<reference evidence="3 4" key="1">
    <citation type="journal article" date="2024" name="Chem. Sci.">
        <title>Discovery of megapolipeptins by genome mining of a Burkholderiales bacteria collection.</title>
        <authorList>
            <person name="Paulo B.S."/>
            <person name="Recchia M.J.J."/>
            <person name="Lee S."/>
            <person name="Fergusson C.H."/>
            <person name="Romanowski S.B."/>
            <person name="Hernandez A."/>
            <person name="Krull N."/>
            <person name="Liu D.Y."/>
            <person name="Cavanagh H."/>
            <person name="Bos A."/>
            <person name="Gray C.A."/>
            <person name="Murphy B.T."/>
            <person name="Linington R.G."/>
            <person name="Eustaquio A.S."/>
        </authorList>
    </citation>
    <scope>NUCLEOTIDE SEQUENCE [LARGE SCALE GENOMIC DNA]</scope>
    <source>
        <strain evidence="3 4">RL17-335-BIF-A</strain>
    </source>
</reference>
<evidence type="ECO:0000256" key="1">
    <source>
        <dbReference type="SAM" id="MobiDB-lite"/>
    </source>
</evidence>
<feature type="compositionally biased region" description="Low complexity" evidence="1">
    <location>
        <begin position="80"/>
        <end position="120"/>
    </location>
</feature>
<comment type="caution">
    <text evidence="3">The sequence shown here is derived from an EMBL/GenBank/DDBJ whole genome shotgun (WGS) entry which is preliminary data.</text>
</comment>
<sequence>MTDQNPTNSPVTSNSRNLPASGKVAPKSNTVEASFVFVDSLKQPIAGLSVRLLLSTATIEPTWQQGTPTHAGPLPGLPNPASSADPASAASASGASAAAITPASSAETPSTTQRNSLDATTDATGYATTIRNAVRGQSIDVLVKKRDGQYEKKVTVTPKSDFNAYTVASPEYHFSATTKLTPKDEMEVDLHIPIVKEGEIMTIERLFKEFIPFLTAAEKVTEDGMVIKDYPTRKKVVDPDAKPDKKGHKKTKRMIEHHYRAVKTGKPSTYALNVLPSRISYPSPAEFSDDQFRSVAKSLDCEVAVIRAIALTESKNEPFEINGLPKILFERNHFWGFTAPLPDKHGKTPPHPYAQYSDICSPTSGGYKGGLAEWVRLLRAAQLDFDSALKSASFGGFQILGEYYVQLGYSSPAAFVDDFMAGADKQMVILQNFFKTVKKSALPYLKTKNWEKITGYYNGFDWPEHNPDYPHNMADNYAASVAAGKNN</sequence>
<protein>
    <submittedName>
        <fullName evidence="3">N-acetylmuramidase family protein</fullName>
    </submittedName>
</protein>
<dbReference type="InterPro" id="IPR024408">
    <property type="entry name" value="Muramidase"/>
</dbReference>
<dbReference type="Proteomes" id="UP001629367">
    <property type="component" value="Unassembled WGS sequence"/>
</dbReference>
<feature type="domain" description="N-acetylmuramidase" evidence="2">
    <location>
        <begin position="302"/>
        <end position="478"/>
    </location>
</feature>
<evidence type="ECO:0000313" key="4">
    <source>
        <dbReference type="Proteomes" id="UP001629367"/>
    </source>
</evidence>
<organism evidence="3 4">
    <name type="scientific">Paraburkholderia dilworthii</name>
    <dbReference type="NCBI Taxonomy" id="948106"/>
    <lineage>
        <taxon>Bacteria</taxon>
        <taxon>Pseudomonadati</taxon>
        <taxon>Pseudomonadota</taxon>
        <taxon>Betaproteobacteria</taxon>
        <taxon>Burkholderiales</taxon>
        <taxon>Burkholderiaceae</taxon>
        <taxon>Paraburkholderia</taxon>
    </lineage>
</organism>
<accession>A0ABW9DKT4</accession>
<evidence type="ECO:0000259" key="2">
    <source>
        <dbReference type="Pfam" id="PF11860"/>
    </source>
</evidence>
<proteinExistence type="predicted"/>
<gene>
    <name evidence="3" type="ORF">PQQ68_34090</name>
</gene>
<name>A0ABW9DKT4_9BURK</name>
<feature type="compositionally biased region" description="Polar residues" evidence="1">
    <location>
        <begin position="1"/>
        <end position="18"/>
    </location>
</feature>
<feature type="region of interest" description="Disordered" evidence="1">
    <location>
        <begin position="64"/>
        <end position="120"/>
    </location>
</feature>
<feature type="region of interest" description="Disordered" evidence="1">
    <location>
        <begin position="1"/>
        <end position="26"/>
    </location>
</feature>
<dbReference type="RefSeq" id="WP_408219410.1">
    <property type="nucleotide sequence ID" value="NZ_JAQQBZ010000041.1"/>
</dbReference>
<evidence type="ECO:0000313" key="3">
    <source>
        <dbReference type="EMBL" id="MFM0598078.1"/>
    </source>
</evidence>
<dbReference type="EMBL" id="JAQQBZ010000041">
    <property type="protein sequence ID" value="MFM0598078.1"/>
    <property type="molecule type" value="Genomic_DNA"/>
</dbReference>
<dbReference type="Pfam" id="PF11860">
    <property type="entry name" value="Muramidase"/>
    <property type="match status" value="1"/>
</dbReference>